<evidence type="ECO:0000313" key="1">
    <source>
        <dbReference type="EMBL" id="TFK51002.1"/>
    </source>
</evidence>
<keyword evidence="2" id="KW-1185">Reference proteome</keyword>
<evidence type="ECO:0000313" key="2">
    <source>
        <dbReference type="Proteomes" id="UP000305948"/>
    </source>
</evidence>
<proteinExistence type="predicted"/>
<dbReference type="EMBL" id="ML213512">
    <property type="protein sequence ID" value="TFK51002.1"/>
    <property type="molecule type" value="Genomic_DNA"/>
</dbReference>
<dbReference type="AlphaFoldDB" id="A0A5C3N1S4"/>
<reference evidence="1 2" key="1">
    <citation type="journal article" date="2019" name="Nat. Ecol. Evol.">
        <title>Megaphylogeny resolves global patterns of mushroom evolution.</title>
        <authorList>
            <person name="Varga T."/>
            <person name="Krizsan K."/>
            <person name="Foldi C."/>
            <person name="Dima B."/>
            <person name="Sanchez-Garcia M."/>
            <person name="Sanchez-Ramirez S."/>
            <person name="Szollosi G.J."/>
            <person name="Szarkandi J.G."/>
            <person name="Papp V."/>
            <person name="Albert L."/>
            <person name="Andreopoulos W."/>
            <person name="Angelini C."/>
            <person name="Antonin V."/>
            <person name="Barry K.W."/>
            <person name="Bougher N.L."/>
            <person name="Buchanan P."/>
            <person name="Buyck B."/>
            <person name="Bense V."/>
            <person name="Catcheside P."/>
            <person name="Chovatia M."/>
            <person name="Cooper J."/>
            <person name="Damon W."/>
            <person name="Desjardin D."/>
            <person name="Finy P."/>
            <person name="Geml J."/>
            <person name="Haridas S."/>
            <person name="Hughes K."/>
            <person name="Justo A."/>
            <person name="Karasinski D."/>
            <person name="Kautmanova I."/>
            <person name="Kiss B."/>
            <person name="Kocsube S."/>
            <person name="Kotiranta H."/>
            <person name="LaButti K.M."/>
            <person name="Lechner B.E."/>
            <person name="Liimatainen K."/>
            <person name="Lipzen A."/>
            <person name="Lukacs Z."/>
            <person name="Mihaltcheva S."/>
            <person name="Morgado L.N."/>
            <person name="Niskanen T."/>
            <person name="Noordeloos M.E."/>
            <person name="Ohm R.A."/>
            <person name="Ortiz-Santana B."/>
            <person name="Ovrebo C."/>
            <person name="Racz N."/>
            <person name="Riley R."/>
            <person name="Savchenko A."/>
            <person name="Shiryaev A."/>
            <person name="Soop K."/>
            <person name="Spirin V."/>
            <person name="Szebenyi C."/>
            <person name="Tomsovsky M."/>
            <person name="Tulloss R.E."/>
            <person name="Uehling J."/>
            <person name="Grigoriev I.V."/>
            <person name="Vagvolgyi C."/>
            <person name="Papp T."/>
            <person name="Martin F.M."/>
            <person name="Miettinen O."/>
            <person name="Hibbett D.S."/>
            <person name="Nagy L.G."/>
        </authorList>
    </citation>
    <scope>NUCLEOTIDE SEQUENCE [LARGE SCALE GENOMIC DNA]</scope>
    <source>
        <strain evidence="1 2">OMC1185</strain>
    </source>
</reference>
<organism evidence="1 2">
    <name type="scientific">Heliocybe sulcata</name>
    <dbReference type="NCBI Taxonomy" id="5364"/>
    <lineage>
        <taxon>Eukaryota</taxon>
        <taxon>Fungi</taxon>
        <taxon>Dikarya</taxon>
        <taxon>Basidiomycota</taxon>
        <taxon>Agaricomycotina</taxon>
        <taxon>Agaricomycetes</taxon>
        <taxon>Gloeophyllales</taxon>
        <taxon>Gloeophyllaceae</taxon>
        <taxon>Heliocybe</taxon>
    </lineage>
</organism>
<name>A0A5C3N1S4_9AGAM</name>
<accession>A0A5C3N1S4</accession>
<gene>
    <name evidence="1" type="ORF">OE88DRAFT_1660194</name>
</gene>
<sequence length="79" mass="8557">MRLRRMYARDADAAFCASQVLQAGTHCAMSSREGPTQSEALPGTAAYPFLKSGMDTRPKAQLTTSNIRLGVPRASPMRV</sequence>
<dbReference type="Proteomes" id="UP000305948">
    <property type="component" value="Unassembled WGS sequence"/>
</dbReference>
<protein>
    <submittedName>
        <fullName evidence="1">Uncharacterized protein</fullName>
    </submittedName>
</protein>